<accession>A0ABW7I6T7</accession>
<feature type="domain" description="MmgE/PrpD N-terminal" evidence="2">
    <location>
        <begin position="13"/>
        <end position="239"/>
    </location>
</feature>
<protein>
    <submittedName>
        <fullName evidence="4">MmgE/PrpD family protein</fullName>
    </submittedName>
</protein>
<evidence type="ECO:0000259" key="2">
    <source>
        <dbReference type="Pfam" id="PF03972"/>
    </source>
</evidence>
<feature type="domain" description="MmgE/PrpD C-terminal" evidence="3">
    <location>
        <begin position="260"/>
        <end position="382"/>
    </location>
</feature>
<dbReference type="Pfam" id="PF19305">
    <property type="entry name" value="MmgE_PrpD_C"/>
    <property type="match status" value="1"/>
</dbReference>
<dbReference type="PANTHER" id="PTHR16943:SF8">
    <property type="entry name" value="2-METHYLCITRATE DEHYDRATASE"/>
    <property type="match status" value="1"/>
</dbReference>
<dbReference type="SUPFAM" id="SSF103378">
    <property type="entry name" value="2-methylcitrate dehydratase PrpD"/>
    <property type="match status" value="1"/>
</dbReference>
<sequence length="430" mass="44547">MSGLDALLDLAALPEENIPEPSRAIAHLSLMDWMACGRAGLAEPVADILRELARAEGGTGEAALFGGGRAPARMAALVNGTISHALDYDDTHFAHVGHLSVGIYPAALAAGEAVGAKAGAVRAAFAVGAEAAIRVGLALGRAHYERGFHQTATAGAFGATIAAGRLMGLDRGRMRAAIGLCATRATGLRCQFGTMGKPYNAGVAASAGVECAQLARAGMTAPDDGLFGQNGYLATHSDAPGEIEAPRGAWLLDEVKYKLHACCHGTHAMIEALQGAADMNEVRALHLRTNPRWLTVCDIKAPRTGLEVKFSYAWLAGMALRADATGSDRHYTDALAADPALADFARRVRVEGDARLTDMQAEGEITFADGSTRTFAHDLAAPIPAQMLARSLRAKAAALLGPPGEALCDALERLEGKDARALGDVLGGAS</sequence>
<evidence type="ECO:0000313" key="5">
    <source>
        <dbReference type="Proteomes" id="UP001607157"/>
    </source>
</evidence>
<evidence type="ECO:0000256" key="1">
    <source>
        <dbReference type="ARBA" id="ARBA00006174"/>
    </source>
</evidence>
<name>A0ABW7I6T7_9RHOB</name>
<comment type="caution">
    <text evidence="4">The sequence shown here is derived from an EMBL/GenBank/DDBJ whole genome shotgun (WGS) entry which is preliminary data.</text>
</comment>
<dbReference type="RefSeq" id="WP_377170909.1">
    <property type="nucleotide sequence ID" value="NZ_JBHTJC010000002.1"/>
</dbReference>
<dbReference type="Gene3D" id="3.30.1330.120">
    <property type="entry name" value="2-methylcitrate dehydratase PrpD"/>
    <property type="match status" value="1"/>
</dbReference>
<dbReference type="EMBL" id="JBIHMM010000002">
    <property type="protein sequence ID" value="MFH0253913.1"/>
    <property type="molecule type" value="Genomic_DNA"/>
</dbReference>
<gene>
    <name evidence="4" type="ORF">ACGRVM_08405</name>
</gene>
<evidence type="ECO:0000259" key="3">
    <source>
        <dbReference type="Pfam" id="PF19305"/>
    </source>
</evidence>
<dbReference type="InterPro" id="IPR042188">
    <property type="entry name" value="MmgE/PrpD_sf_2"/>
</dbReference>
<proteinExistence type="inferred from homology"/>
<keyword evidence="5" id="KW-1185">Reference proteome</keyword>
<dbReference type="InterPro" id="IPR042183">
    <property type="entry name" value="MmgE/PrpD_sf_1"/>
</dbReference>
<comment type="similarity">
    <text evidence="1">Belongs to the PrpD family.</text>
</comment>
<evidence type="ECO:0000313" key="4">
    <source>
        <dbReference type="EMBL" id="MFH0253913.1"/>
    </source>
</evidence>
<dbReference type="Gene3D" id="1.10.4100.10">
    <property type="entry name" value="2-methylcitrate dehydratase PrpD"/>
    <property type="match status" value="1"/>
</dbReference>
<dbReference type="InterPro" id="IPR036148">
    <property type="entry name" value="MmgE/PrpD_sf"/>
</dbReference>
<dbReference type="InterPro" id="IPR005656">
    <property type="entry name" value="MmgE_PrpD"/>
</dbReference>
<dbReference type="Proteomes" id="UP001607157">
    <property type="component" value="Unassembled WGS sequence"/>
</dbReference>
<organism evidence="4 5">
    <name type="scientific">Roseovarius aquimarinus</name>
    <dbReference type="NCBI Taxonomy" id="1229156"/>
    <lineage>
        <taxon>Bacteria</taxon>
        <taxon>Pseudomonadati</taxon>
        <taxon>Pseudomonadota</taxon>
        <taxon>Alphaproteobacteria</taxon>
        <taxon>Rhodobacterales</taxon>
        <taxon>Roseobacteraceae</taxon>
        <taxon>Roseovarius</taxon>
    </lineage>
</organism>
<dbReference type="InterPro" id="IPR045337">
    <property type="entry name" value="MmgE_PrpD_C"/>
</dbReference>
<dbReference type="PANTHER" id="PTHR16943">
    <property type="entry name" value="2-METHYLCITRATE DEHYDRATASE-RELATED"/>
    <property type="match status" value="1"/>
</dbReference>
<dbReference type="InterPro" id="IPR045336">
    <property type="entry name" value="MmgE_PrpD_N"/>
</dbReference>
<dbReference type="Pfam" id="PF03972">
    <property type="entry name" value="MmgE_PrpD_N"/>
    <property type="match status" value="1"/>
</dbReference>
<reference evidence="4 5" key="1">
    <citation type="submission" date="2024-10" db="EMBL/GenBank/DDBJ databases">
        <authorList>
            <person name="Yang X.-N."/>
        </authorList>
    </citation>
    <scope>NUCLEOTIDE SEQUENCE [LARGE SCALE GENOMIC DNA]</scope>
    <source>
        <strain evidence="4 5">CAU 1059</strain>
    </source>
</reference>